<dbReference type="OrthoDB" id="4080456at2759"/>
<organism evidence="3 4">
    <name type="scientific">Kockovaella imperatae</name>
    <dbReference type="NCBI Taxonomy" id="4999"/>
    <lineage>
        <taxon>Eukaryota</taxon>
        <taxon>Fungi</taxon>
        <taxon>Dikarya</taxon>
        <taxon>Basidiomycota</taxon>
        <taxon>Agaricomycotina</taxon>
        <taxon>Tremellomycetes</taxon>
        <taxon>Tremellales</taxon>
        <taxon>Cuniculitremaceae</taxon>
        <taxon>Kockovaella</taxon>
    </lineage>
</organism>
<evidence type="ECO:0000313" key="4">
    <source>
        <dbReference type="Proteomes" id="UP000193218"/>
    </source>
</evidence>
<dbReference type="AlphaFoldDB" id="A0A1Y1UH12"/>
<dbReference type="InterPro" id="IPR036063">
    <property type="entry name" value="Smr_dom_sf"/>
</dbReference>
<comment type="caution">
    <text evidence="3">The sequence shown here is derived from an EMBL/GenBank/DDBJ whole genome shotgun (WGS) entry which is preliminary data.</text>
</comment>
<protein>
    <recommendedName>
        <fullName evidence="2">Smr domain-containing protein</fullName>
    </recommendedName>
</protein>
<evidence type="ECO:0000313" key="3">
    <source>
        <dbReference type="EMBL" id="ORX37341.1"/>
    </source>
</evidence>
<feature type="compositionally biased region" description="Low complexity" evidence="1">
    <location>
        <begin position="112"/>
        <end position="123"/>
    </location>
</feature>
<dbReference type="InParanoid" id="A0A1Y1UH12"/>
<dbReference type="GO" id="GO:0004519">
    <property type="term" value="F:endonuclease activity"/>
    <property type="evidence" value="ECO:0007669"/>
    <property type="project" value="TreeGrafter"/>
</dbReference>
<feature type="region of interest" description="Disordered" evidence="1">
    <location>
        <begin position="396"/>
        <end position="503"/>
    </location>
</feature>
<dbReference type="GO" id="GO:0005634">
    <property type="term" value="C:nucleus"/>
    <property type="evidence" value="ECO:0007669"/>
    <property type="project" value="TreeGrafter"/>
</dbReference>
<sequence>MTKKRRGAREGIKPSMGVDSRHHAGQTPDAEHLVDCLSVEYPLLDVALIHSLISDHEEPLTRLEEIRDQLGILEATLVPDLDGPRSSSVDHSSVGEGSTRDLEDGVRSLTVGSDAGDASSARGSGSGSTRYPSSKTQPTSLSMSISTSSSSLASDHPGLESATELSAQIDLLKTLFSDASTKTIRNAILAEPSLPAAIDHLLSLELIRQVEREGAWPDSEMSSGTEGDGFVHAAKSNQPASSRKKRAPRGITVPLVDSLQRRPAPINRSSSRTIIPAGPSSNAWGTVSSLSAYLSDLLSAPSSYFLSYFHSPNYHSALSAIRAALNALPANTQSGDPKPVLEDLYGVQLSEEPGTADDLAMCARVTDDVSIIMDLMDLLAEVSYWPGDNDVLASALNSTGASRPSTAPPTPRLASTPMTPSSSQDSVTSHKSRAGPHPGRLLTRPISQKPTAEAPEVKVIPGSQAPPSAAFHQMAMDNFGQPSSYARHTSKSSKGKSNGSVRQVHPLNWRTVDHARHHPARTLHPLASNIPSYARGATPHDPSPGSLYRHPRSSEVDLYYVNANKEREKRADAIRAAANHFSGSALSGGKSVNVMVAGHYASQAREAEQRARDWEMKAAQRIVSDQLALTGNGIDLHHLTVEEGTLVALEMTRKWYDAQKAANYAGTTDESRRRIANFTPSSGLVVVTGKGRHSKGQRGVLGPSVASALRRDGWRVEEGMDRGYLVVKGRA</sequence>
<accession>A0A1Y1UH12</accession>
<feature type="compositionally biased region" description="Polar residues" evidence="1">
    <location>
        <begin position="416"/>
        <end position="429"/>
    </location>
</feature>
<feature type="compositionally biased region" description="Low complexity" evidence="1">
    <location>
        <begin position="139"/>
        <end position="154"/>
    </location>
</feature>
<dbReference type="PROSITE" id="PS50828">
    <property type="entry name" value="SMR"/>
    <property type="match status" value="1"/>
</dbReference>
<feature type="compositionally biased region" description="Polar residues" evidence="1">
    <location>
        <begin position="396"/>
        <end position="405"/>
    </location>
</feature>
<dbReference type="InterPro" id="IPR002625">
    <property type="entry name" value="Smr_dom"/>
</dbReference>
<dbReference type="PANTHER" id="PTHR46535">
    <property type="entry name" value="NEDD4-BINDING PROTEIN 2"/>
    <property type="match status" value="1"/>
</dbReference>
<dbReference type="RefSeq" id="XP_021871379.1">
    <property type="nucleotide sequence ID" value="XM_022015834.1"/>
</dbReference>
<dbReference type="Proteomes" id="UP000193218">
    <property type="component" value="Unassembled WGS sequence"/>
</dbReference>
<dbReference type="STRING" id="4999.A0A1Y1UH12"/>
<dbReference type="EMBL" id="NBSH01000006">
    <property type="protein sequence ID" value="ORX37341.1"/>
    <property type="molecule type" value="Genomic_DNA"/>
</dbReference>
<dbReference type="GeneID" id="33557643"/>
<evidence type="ECO:0000259" key="2">
    <source>
        <dbReference type="PROSITE" id="PS50828"/>
    </source>
</evidence>
<feature type="region of interest" description="Disordered" evidence="1">
    <location>
        <begin position="1"/>
        <end position="27"/>
    </location>
</feature>
<dbReference type="Gene3D" id="3.30.1370.110">
    <property type="match status" value="1"/>
</dbReference>
<feature type="domain" description="Smr" evidence="2">
    <location>
        <begin position="634"/>
        <end position="730"/>
    </location>
</feature>
<dbReference type="SUPFAM" id="SSF160443">
    <property type="entry name" value="SMR domain-like"/>
    <property type="match status" value="1"/>
</dbReference>
<feature type="compositionally biased region" description="Polar residues" evidence="1">
    <location>
        <begin position="129"/>
        <end position="138"/>
    </location>
</feature>
<feature type="region of interest" description="Disordered" evidence="1">
    <location>
        <begin position="79"/>
        <end position="159"/>
    </location>
</feature>
<dbReference type="PANTHER" id="PTHR46535:SF1">
    <property type="entry name" value="NEDD4-BINDING PROTEIN 2"/>
    <property type="match status" value="1"/>
</dbReference>
<dbReference type="InterPro" id="IPR052772">
    <property type="entry name" value="Endo/PolyKinase_Domain-Protein"/>
</dbReference>
<reference evidence="3 4" key="1">
    <citation type="submission" date="2017-03" db="EMBL/GenBank/DDBJ databases">
        <title>Widespread Adenine N6-methylation of Active Genes in Fungi.</title>
        <authorList>
            <consortium name="DOE Joint Genome Institute"/>
            <person name="Mondo S.J."/>
            <person name="Dannebaum R.O."/>
            <person name="Kuo R.C."/>
            <person name="Louie K.B."/>
            <person name="Bewick A.J."/>
            <person name="Labutti K."/>
            <person name="Haridas S."/>
            <person name="Kuo A."/>
            <person name="Salamov A."/>
            <person name="Ahrendt S.R."/>
            <person name="Lau R."/>
            <person name="Bowen B.P."/>
            <person name="Lipzen A."/>
            <person name="Sullivan W."/>
            <person name="Andreopoulos W.B."/>
            <person name="Clum A."/>
            <person name="Lindquist E."/>
            <person name="Daum C."/>
            <person name="Northen T.R."/>
            <person name="Ramamoorthy G."/>
            <person name="Schmitz R.J."/>
            <person name="Gryganskyi A."/>
            <person name="Culley D."/>
            <person name="Magnuson J."/>
            <person name="James T.Y."/>
            <person name="O'Malley M.A."/>
            <person name="Stajich J.E."/>
            <person name="Spatafora J.W."/>
            <person name="Visel A."/>
            <person name="Grigoriev I.V."/>
        </authorList>
    </citation>
    <scope>NUCLEOTIDE SEQUENCE [LARGE SCALE GENOMIC DNA]</scope>
    <source>
        <strain evidence="3 4">NRRL Y-17943</strain>
    </source>
</reference>
<gene>
    <name evidence="3" type="ORF">BD324DRAFT_625753</name>
</gene>
<evidence type="ECO:0000256" key="1">
    <source>
        <dbReference type="SAM" id="MobiDB-lite"/>
    </source>
</evidence>
<name>A0A1Y1UH12_9TREE</name>
<keyword evidence="4" id="KW-1185">Reference proteome</keyword>
<proteinExistence type="predicted"/>